<reference evidence="1" key="2">
    <citation type="submission" date="2020-09" db="EMBL/GenBank/DDBJ databases">
        <authorList>
            <person name="Sun Q."/>
            <person name="Zhou Y."/>
        </authorList>
    </citation>
    <scope>NUCLEOTIDE SEQUENCE</scope>
    <source>
        <strain evidence="1">CGMCC 1.15320</strain>
    </source>
</reference>
<keyword evidence="2" id="KW-1185">Reference proteome</keyword>
<reference evidence="1" key="1">
    <citation type="journal article" date="2014" name="Int. J. Syst. Evol. Microbiol.">
        <title>Complete genome sequence of Corynebacterium casei LMG S-19264T (=DSM 44701T), isolated from a smear-ripened cheese.</title>
        <authorList>
            <consortium name="US DOE Joint Genome Institute (JGI-PGF)"/>
            <person name="Walter F."/>
            <person name="Albersmeier A."/>
            <person name="Kalinowski J."/>
            <person name="Ruckert C."/>
        </authorList>
    </citation>
    <scope>NUCLEOTIDE SEQUENCE</scope>
    <source>
        <strain evidence="1">CGMCC 1.15320</strain>
    </source>
</reference>
<evidence type="ECO:0000313" key="2">
    <source>
        <dbReference type="Proteomes" id="UP000636264"/>
    </source>
</evidence>
<name>A0A916RJ40_9HYPH</name>
<dbReference type="Proteomes" id="UP000636264">
    <property type="component" value="Unassembled WGS sequence"/>
</dbReference>
<comment type="caution">
    <text evidence="1">The sequence shown here is derived from an EMBL/GenBank/DDBJ whole genome shotgun (WGS) entry which is preliminary data.</text>
</comment>
<proteinExistence type="predicted"/>
<accession>A0A916RJ40</accession>
<evidence type="ECO:0008006" key="3">
    <source>
        <dbReference type="Google" id="ProtNLM"/>
    </source>
</evidence>
<protein>
    <recommendedName>
        <fullName evidence="3">HEPN domain-containing protein</fullName>
    </recommendedName>
</protein>
<gene>
    <name evidence="1" type="ORF">GCM10011385_06480</name>
</gene>
<evidence type="ECO:0000313" key="1">
    <source>
        <dbReference type="EMBL" id="GGA55613.1"/>
    </source>
</evidence>
<sequence length="192" mass="22355">MHESIFQLRARAPLHFINRAWDARAAARYLWEGNKTNQRLFAAFLREGSLALELAIKGVIAQRLVNGTIELKDDRPPQTHDLPQLWHTAKLPKLKSEDQGRLIFAKHVLYWGGRYPVPAKESDYAREEREEKPFRKIVGKIGRYNIEQRLNLGWDDFDRIFRIAADTQVSIAPYTDARGFLIFPEGHEKYRG</sequence>
<dbReference type="AlphaFoldDB" id="A0A916RJ40"/>
<dbReference type="EMBL" id="BMIF01000001">
    <property type="protein sequence ID" value="GGA55613.1"/>
    <property type="molecule type" value="Genomic_DNA"/>
</dbReference>
<organism evidence="1 2">
    <name type="scientific">Nitratireductor aestuarii</name>
    <dbReference type="NCBI Taxonomy" id="1735103"/>
    <lineage>
        <taxon>Bacteria</taxon>
        <taxon>Pseudomonadati</taxon>
        <taxon>Pseudomonadota</taxon>
        <taxon>Alphaproteobacteria</taxon>
        <taxon>Hyphomicrobiales</taxon>
        <taxon>Phyllobacteriaceae</taxon>
        <taxon>Nitratireductor</taxon>
    </lineage>
</organism>